<dbReference type="PANTHER" id="PTHR43163">
    <property type="entry name" value="DIPEPTIDE TRANSPORT SYSTEM PERMEASE PROTEIN DPPB-RELATED"/>
    <property type="match status" value="1"/>
</dbReference>
<name>A0ABU8E761_9ACTN</name>
<keyword evidence="5 7" id="KW-1133">Transmembrane helix</keyword>
<evidence type="ECO:0000256" key="2">
    <source>
        <dbReference type="ARBA" id="ARBA00022448"/>
    </source>
</evidence>
<evidence type="ECO:0000256" key="8">
    <source>
        <dbReference type="SAM" id="MobiDB-lite"/>
    </source>
</evidence>
<comment type="caution">
    <text evidence="10">The sequence shown here is derived from an EMBL/GenBank/DDBJ whole genome shotgun (WGS) entry which is preliminary data.</text>
</comment>
<evidence type="ECO:0000256" key="4">
    <source>
        <dbReference type="ARBA" id="ARBA00022692"/>
    </source>
</evidence>
<dbReference type="CDD" id="cd06261">
    <property type="entry name" value="TM_PBP2"/>
    <property type="match status" value="1"/>
</dbReference>
<evidence type="ECO:0000256" key="1">
    <source>
        <dbReference type="ARBA" id="ARBA00004651"/>
    </source>
</evidence>
<dbReference type="PANTHER" id="PTHR43163:SF6">
    <property type="entry name" value="DIPEPTIDE TRANSPORT SYSTEM PERMEASE PROTEIN DPPB-RELATED"/>
    <property type="match status" value="1"/>
</dbReference>
<reference evidence="10 11" key="1">
    <citation type="submission" date="2024-03" db="EMBL/GenBank/DDBJ databases">
        <title>Draft genome sequence of Klenkia terrae.</title>
        <authorList>
            <person name="Duangmal K."/>
            <person name="Chantavorakit T."/>
        </authorList>
    </citation>
    <scope>NUCLEOTIDE SEQUENCE [LARGE SCALE GENOMIC DNA]</scope>
    <source>
        <strain evidence="10 11">JCM 17786</strain>
    </source>
</reference>
<evidence type="ECO:0000313" key="11">
    <source>
        <dbReference type="Proteomes" id="UP001373496"/>
    </source>
</evidence>
<dbReference type="InterPro" id="IPR045621">
    <property type="entry name" value="BPD_transp_1_N"/>
</dbReference>
<dbReference type="Gene3D" id="1.10.3720.10">
    <property type="entry name" value="MetI-like"/>
    <property type="match status" value="1"/>
</dbReference>
<proteinExistence type="inferred from homology"/>
<evidence type="ECO:0000259" key="9">
    <source>
        <dbReference type="PROSITE" id="PS50928"/>
    </source>
</evidence>
<keyword evidence="2 7" id="KW-0813">Transport</keyword>
<comment type="subcellular location">
    <subcellularLocation>
        <location evidence="1 7">Cell membrane</location>
        <topology evidence="1 7">Multi-pass membrane protein</topology>
    </subcellularLocation>
</comment>
<sequence length="377" mass="39888">MDGRPRGHQLTTTAPRDAGTGDTSPGPGVAAARPRRPRRALLRFVARRLAAGLLLCIGVTLVSFLLTQAVPGDPVTANLGQRASEDPDAVAAFRAANGLDKSLPEQYLTYVGNLLTGDFGTSQQTRNPVASDLAEKVPATMELALAAILVAVVLGVGFGIVAALYRDRWPDQVLRVLSLSGVSVPTFWLALIAYYWISFKLDLLPAGGRLSPGAPTPPQVTGFYTVDSLLAGDWATFGDAVSRLVLPALVLASFTVGVLLRFTRAAVLEVLGDEYVRAARAKGLPELTVVRRHVLRPALLSVVTVTGVAFAGLLSGTVLVEQIFGWRGLGAYAYTSALALDLPAIMGVSVVVAVIYILINLVVDLLYGVIDPRLRLS</sequence>
<dbReference type="InterPro" id="IPR000515">
    <property type="entry name" value="MetI-like"/>
</dbReference>
<protein>
    <submittedName>
        <fullName evidence="10">ABC transporter permease</fullName>
    </submittedName>
</protein>
<gene>
    <name evidence="10" type="ORF">UXQ13_13530</name>
</gene>
<organism evidence="10 11">
    <name type="scientific">Klenkia terrae</name>
    <dbReference type="NCBI Taxonomy" id="1052259"/>
    <lineage>
        <taxon>Bacteria</taxon>
        <taxon>Bacillati</taxon>
        <taxon>Actinomycetota</taxon>
        <taxon>Actinomycetes</taxon>
        <taxon>Geodermatophilales</taxon>
        <taxon>Geodermatophilaceae</taxon>
        <taxon>Klenkia</taxon>
    </lineage>
</organism>
<feature type="region of interest" description="Disordered" evidence="8">
    <location>
        <begin position="1"/>
        <end position="35"/>
    </location>
</feature>
<accession>A0ABU8E761</accession>
<evidence type="ECO:0000256" key="3">
    <source>
        <dbReference type="ARBA" id="ARBA00022475"/>
    </source>
</evidence>
<dbReference type="SUPFAM" id="SSF161098">
    <property type="entry name" value="MetI-like"/>
    <property type="match status" value="1"/>
</dbReference>
<feature type="transmembrane region" description="Helical" evidence="7">
    <location>
        <begin position="176"/>
        <end position="197"/>
    </location>
</feature>
<evidence type="ECO:0000256" key="5">
    <source>
        <dbReference type="ARBA" id="ARBA00022989"/>
    </source>
</evidence>
<keyword evidence="4 7" id="KW-0812">Transmembrane</keyword>
<comment type="similarity">
    <text evidence="7">Belongs to the binding-protein-dependent transport system permease family.</text>
</comment>
<evidence type="ECO:0000256" key="6">
    <source>
        <dbReference type="ARBA" id="ARBA00023136"/>
    </source>
</evidence>
<keyword evidence="3" id="KW-1003">Cell membrane</keyword>
<keyword evidence="11" id="KW-1185">Reference proteome</keyword>
<dbReference type="EMBL" id="JBAPLV010000014">
    <property type="protein sequence ID" value="MEI4279486.1"/>
    <property type="molecule type" value="Genomic_DNA"/>
</dbReference>
<feature type="transmembrane region" description="Helical" evidence="7">
    <location>
        <begin position="298"/>
        <end position="324"/>
    </location>
</feature>
<feature type="domain" description="ABC transmembrane type-1" evidence="9">
    <location>
        <begin position="137"/>
        <end position="367"/>
    </location>
</feature>
<feature type="transmembrane region" description="Helical" evidence="7">
    <location>
        <begin position="244"/>
        <end position="262"/>
    </location>
</feature>
<dbReference type="Proteomes" id="UP001373496">
    <property type="component" value="Unassembled WGS sequence"/>
</dbReference>
<keyword evidence="6 7" id="KW-0472">Membrane</keyword>
<feature type="transmembrane region" description="Helical" evidence="7">
    <location>
        <begin position="45"/>
        <end position="66"/>
    </location>
</feature>
<feature type="transmembrane region" description="Helical" evidence="7">
    <location>
        <begin position="143"/>
        <end position="164"/>
    </location>
</feature>
<dbReference type="InterPro" id="IPR035906">
    <property type="entry name" value="MetI-like_sf"/>
</dbReference>
<evidence type="ECO:0000256" key="7">
    <source>
        <dbReference type="RuleBase" id="RU363032"/>
    </source>
</evidence>
<dbReference type="PROSITE" id="PS50928">
    <property type="entry name" value="ABC_TM1"/>
    <property type="match status" value="1"/>
</dbReference>
<evidence type="ECO:0000313" key="10">
    <source>
        <dbReference type="EMBL" id="MEI4279486.1"/>
    </source>
</evidence>
<dbReference type="Pfam" id="PF19300">
    <property type="entry name" value="BPD_transp_1_N"/>
    <property type="match status" value="1"/>
</dbReference>
<feature type="transmembrane region" description="Helical" evidence="7">
    <location>
        <begin position="344"/>
        <end position="370"/>
    </location>
</feature>
<dbReference type="RefSeq" id="WP_225236044.1">
    <property type="nucleotide sequence ID" value="NZ_JBAPLV010000014.1"/>
</dbReference>
<dbReference type="Pfam" id="PF00528">
    <property type="entry name" value="BPD_transp_1"/>
    <property type="match status" value="1"/>
</dbReference>